<accession>A0A3M7Q1X3</accession>
<reference evidence="1 2" key="1">
    <citation type="journal article" date="2018" name="Sci. Rep.">
        <title>Genomic signatures of local adaptation to the degree of environmental predictability in rotifers.</title>
        <authorList>
            <person name="Franch-Gras L."/>
            <person name="Hahn C."/>
            <person name="Garcia-Roger E.M."/>
            <person name="Carmona M.J."/>
            <person name="Serra M."/>
            <person name="Gomez A."/>
        </authorList>
    </citation>
    <scope>NUCLEOTIDE SEQUENCE [LARGE SCALE GENOMIC DNA]</scope>
    <source>
        <strain evidence="1">HYR1</strain>
    </source>
</reference>
<comment type="caution">
    <text evidence="1">The sequence shown here is derived from an EMBL/GenBank/DDBJ whole genome shotgun (WGS) entry which is preliminary data.</text>
</comment>
<evidence type="ECO:0000313" key="2">
    <source>
        <dbReference type="Proteomes" id="UP000276133"/>
    </source>
</evidence>
<name>A0A3M7Q1X3_BRAPC</name>
<evidence type="ECO:0000313" key="1">
    <source>
        <dbReference type="EMBL" id="RNA05182.1"/>
    </source>
</evidence>
<keyword evidence="2" id="KW-1185">Reference proteome</keyword>
<sequence>MFYINFLNTSLLVMDSIKRISFGHMNVKSSSRKPRVEGFKLKREENLANHKIVKDWSRQDKALNRGNFSIRFYQLLAIKIILNTGHLTLDVLMLYNCT</sequence>
<organism evidence="1 2">
    <name type="scientific">Brachionus plicatilis</name>
    <name type="common">Marine rotifer</name>
    <name type="synonym">Brachionus muelleri</name>
    <dbReference type="NCBI Taxonomy" id="10195"/>
    <lineage>
        <taxon>Eukaryota</taxon>
        <taxon>Metazoa</taxon>
        <taxon>Spiralia</taxon>
        <taxon>Gnathifera</taxon>
        <taxon>Rotifera</taxon>
        <taxon>Eurotatoria</taxon>
        <taxon>Monogononta</taxon>
        <taxon>Pseudotrocha</taxon>
        <taxon>Ploima</taxon>
        <taxon>Brachionidae</taxon>
        <taxon>Brachionus</taxon>
    </lineage>
</organism>
<dbReference type="EMBL" id="REGN01007824">
    <property type="protein sequence ID" value="RNA05182.1"/>
    <property type="molecule type" value="Genomic_DNA"/>
</dbReference>
<gene>
    <name evidence="1" type="ORF">BpHYR1_016748</name>
</gene>
<protein>
    <submittedName>
        <fullName evidence="1">Uncharacterized protein</fullName>
    </submittedName>
</protein>
<dbReference type="AlphaFoldDB" id="A0A3M7Q1X3"/>
<proteinExistence type="predicted"/>
<dbReference type="Proteomes" id="UP000276133">
    <property type="component" value="Unassembled WGS sequence"/>
</dbReference>